<comment type="similarity">
    <text evidence="1">Belongs to the bHLH protein family.</text>
</comment>
<keyword evidence="2" id="KW-0805">Transcription regulation</keyword>
<evidence type="ECO:0000256" key="1">
    <source>
        <dbReference type="ARBA" id="ARBA00005510"/>
    </source>
</evidence>
<evidence type="ECO:0000313" key="8">
    <source>
        <dbReference type="Proteomes" id="UP001140206"/>
    </source>
</evidence>
<evidence type="ECO:0000256" key="2">
    <source>
        <dbReference type="ARBA" id="ARBA00023015"/>
    </source>
</evidence>
<dbReference type="InterPro" id="IPR036638">
    <property type="entry name" value="HLH_DNA-bd_sf"/>
</dbReference>
<dbReference type="InterPro" id="IPR031066">
    <property type="entry name" value="bHLH_ALC-like_plant"/>
</dbReference>
<feature type="compositionally biased region" description="Basic and acidic residues" evidence="5">
    <location>
        <begin position="180"/>
        <end position="193"/>
    </location>
</feature>
<evidence type="ECO:0000256" key="5">
    <source>
        <dbReference type="SAM" id="MobiDB-lite"/>
    </source>
</evidence>
<gene>
    <name evidence="7" type="ORF">LUZ62_036274</name>
</gene>
<keyword evidence="3" id="KW-0238">DNA-binding</keyword>
<feature type="region of interest" description="Disordered" evidence="5">
    <location>
        <begin position="131"/>
        <end position="193"/>
    </location>
</feature>
<comment type="caution">
    <text evidence="7">The sequence shown here is derived from an EMBL/GenBank/DDBJ whole genome shotgun (WGS) entry which is preliminary data.</text>
</comment>
<dbReference type="AlphaFoldDB" id="A0AAV8F321"/>
<feature type="domain" description="BHLH" evidence="6">
    <location>
        <begin position="180"/>
        <end position="229"/>
    </location>
</feature>
<feature type="compositionally biased region" description="Basic residues" evidence="5">
    <location>
        <begin position="343"/>
        <end position="352"/>
    </location>
</feature>
<organism evidence="7 8">
    <name type="scientific">Rhynchospora pubera</name>
    <dbReference type="NCBI Taxonomy" id="906938"/>
    <lineage>
        <taxon>Eukaryota</taxon>
        <taxon>Viridiplantae</taxon>
        <taxon>Streptophyta</taxon>
        <taxon>Embryophyta</taxon>
        <taxon>Tracheophyta</taxon>
        <taxon>Spermatophyta</taxon>
        <taxon>Magnoliopsida</taxon>
        <taxon>Liliopsida</taxon>
        <taxon>Poales</taxon>
        <taxon>Cyperaceae</taxon>
        <taxon>Cyperoideae</taxon>
        <taxon>Rhynchosporeae</taxon>
        <taxon>Rhynchospora</taxon>
    </lineage>
</organism>
<evidence type="ECO:0000313" key="7">
    <source>
        <dbReference type="EMBL" id="KAJ4785028.1"/>
    </source>
</evidence>
<dbReference type="Proteomes" id="UP001140206">
    <property type="component" value="Chromosome 2"/>
</dbReference>
<dbReference type="Gene3D" id="4.10.280.10">
    <property type="entry name" value="Helix-loop-helix DNA-binding domain"/>
    <property type="match status" value="1"/>
</dbReference>
<keyword evidence="4" id="KW-0804">Transcription</keyword>
<dbReference type="GO" id="GO:0046983">
    <property type="term" value="F:protein dimerization activity"/>
    <property type="evidence" value="ECO:0007669"/>
    <property type="project" value="InterPro"/>
</dbReference>
<evidence type="ECO:0000256" key="4">
    <source>
        <dbReference type="ARBA" id="ARBA00023163"/>
    </source>
</evidence>
<dbReference type="PROSITE" id="PS50888">
    <property type="entry name" value="BHLH"/>
    <property type="match status" value="1"/>
</dbReference>
<evidence type="ECO:0000259" key="6">
    <source>
        <dbReference type="PROSITE" id="PS50888"/>
    </source>
</evidence>
<dbReference type="InterPro" id="IPR011598">
    <property type="entry name" value="bHLH_dom"/>
</dbReference>
<evidence type="ECO:0000256" key="3">
    <source>
        <dbReference type="ARBA" id="ARBA00023125"/>
    </source>
</evidence>
<keyword evidence="8" id="KW-1185">Reference proteome</keyword>
<reference evidence="7" key="1">
    <citation type="submission" date="2022-08" db="EMBL/GenBank/DDBJ databases">
        <authorList>
            <person name="Marques A."/>
        </authorList>
    </citation>
    <scope>NUCLEOTIDE SEQUENCE</scope>
    <source>
        <strain evidence="7">RhyPub2mFocal</strain>
        <tissue evidence="7">Leaves</tissue>
    </source>
</reference>
<dbReference type="SUPFAM" id="SSF47459">
    <property type="entry name" value="HLH, helix-loop-helix DNA-binding domain"/>
    <property type="match status" value="1"/>
</dbReference>
<dbReference type="Pfam" id="PF00010">
    <property type="entry name" value="HLH"/>
    <property type="match status" value="1"/>
</dbReference>
<dbReference type="PANTHER" id="PTHR45855">
    <property type="entry name" value="TRANSCRIPTION FACTOR PIF1-RELATED"/>
    <property type="match status" value="1"/>
</dbReference>
<dbReference type="GO" id="GO:0003677">
    <property type="term" value="F:DNA binding"/>
    <property type="evidence" value="ECO:0007669"/>
    <property type="project" value="UniProtKB-KW"/>
</dbReference>
<sequence>MDSIGLPYFELDTGSPLMLSMPDLEPLELIWRKGPVEEPLRGPLASTSPSQTEVRWLAPTEEEVLIGEDEMSSWLHYQFDTNDTRPDLNGQPASGSNNAHNHVVLGKDARSACHVGSLETRNCAPNKCKCKQKAGASSGGEKNKRKAKTVFEGPSEVSTVGANEKRKDALPESMASRKSRTTEVHNLSERRRRSRINERMKALHELIPRINKLDKASILDQTIAYVKSLQRQVKMMSMGRTMRPPMFSSGLPFLPSMAVGMGMNTGTSACMNMAMGMVPGMTPFGQAIPYPPMNQPIQAPMLQIPHQHDIAAGMFPYSDHAGNPYHFCSVVPGQAEASPQHSFAKKKMKKRKHDESSDENFSN</sequence>
<proteinExistence type="inferred from homology"/>
<feature type="region of interest" description="Disordered" evidence="5">
    <location>
        <begin position="336"/>
        <end position="363"/>
    </location>
</feature>
<dbReference type="EMBL" id="JAMFTS010000002">
    <property type="protein sequence ID" value="KAJ4785028.1"/>
    <property type="molecule type" value="Genomic_DNA"/>
</dbReference>
<dbReference type="GO" id="GO:0005634">
    <property type="term" value="C:nucleus"/>
    <property type="evidence" value="ECO:0007669"/>
    <property type="project" value="TreeGrafter"/>
</dbReference>
<name>A0AAV8F321_9POAL</name>
<dbReference type="SMART" id="SM00353">
    <property type="entry name" value="HLH"/>
    <property type="match status" value="1"/>
</dbReference>
<accession>A0AAV8F321</accession>
<protein>
    <submittedName>
        <fullName evidence="7">BHLH transcription factor</fullName>
    </submittedName>
</protein>